<organism evidence="3 4">
    <name type="scientific">Calditerricola satsumensis</name>
    <dbReference type="NCBI Taxonomy" id="373054"/>
    <lineage>
        <taxon>Bacteria</taxon>
        <taxon>Bacillati</taxon>
        <taxon>Bacillota</taxon>
        <taxon>Bacilli</taxon>
        <taxon>Bacillales</taxon>
        <taxon>Bacillaceae</taxon>
        <taxon>Calditerricola</taxon>
    </lineage>
</organism>
<dbReference type="Pfam" id="PF10040">
    <property type="entry name" value="CRISPR_Cas6"/>
    <property type="match status" value="1"/>
</dbReference>
<dbReference type="InterPro" id="IPR019267">
    <property type="entry name" value="CRISPR-assoc_Cas6_C"/>
</dbReference>
<feature type="compositionally biased region" description="Basic and acidic residues" evidence="1">
    <location>
        <begin position="342"/>
        <end position="352"/>
    </location>
</feature>
<keyword evidence="4" id="KW-1185">Reference proteome</keyword>
<dbReference type="RefSeq" id="WP_188817815.1">
    <property type="nucleotide sequence ID" value="NZ_BMOF01000045.1"/>
</dbReference>
<reference evidence="3" key="2">
    <citation type="submission" date="2020-09" db="EMBL/GenBank/DDBJ databases">
        <authorList>
            <person name="Sun Q."/>
            <person name="Ohkuma M."/>
        </authorList>
    </citation>
    <scope>NUCLEOTIDE SEQUENCE</scope>
    <source>
        <strain evidence="3">JCM 14719</strain>
    </source>
</reference>
<feature type="region of interest" description="Disordered" evidence="1">
    <location>
        <begin position="333"/>
        <end position="364"/>
    </location>
</feature>
<protein>
    <submittedName>
        <fullName evidence="3">CRISPR-associated protein Cas6</fullName>
    </submittedName>
</protein>
<evidence type="ECO:0000313" key="3">
    <source>
        <dbReference type="EMBL" id="GGK05319.1"/>
    </source>
</evidence>
<comment type="caution">
    <text evidence="3">The sequence shown here is derived from an EMBL/GenBank/DDBJ whole genome shotgun (WGS) entry which is preliminary data.</text>
</comment>
<accession>A0A8J3FFK5</accession>
<proteinExistence type="predicted"/>
<reference evidence="3" key="1">
    <citation type="journal article" date="2014" name="Int. J. Syst. Evol. Microbiol.">
        <title>Complete genome sequence of Corynebacterium casei LMG S-19264T (=DSM 44701T), isolated from a smear-ripened cheese.</title>
        <authorList>
            <consortium name="US DOE Joint Genome Institute (JGI-PGF)"/>
            <person name="Walter F."/>
            <person name="Albersmeier A."/>
            <person name="Kalinowski J."/>
            <person name="Ruckert C."/>
        </authorList>
    </citation>
    <scope>NUCLEOTIDE SEQUENCE</scope>
    <source>
        <strain evidence="3">JCM 14719</strain>
    </source>
</reference>
<evidence type="ECO:0000259" key="2">
    <source>
        <dbReference type="Pfam" id="PF10040"/>
    </source>
</evidence>
<sequence>MFSSDWSRAARLRMVRLRARMRATEPVPLPPYKGSTLRGAFGHAFRRIACAYPESFACRPCPLFSSCAYAYIFETAPPDVGTWMGTYQNVPRPYVIEPPDDVRTAYDPGDALELDIVLFGRGVAYVPHVAFALVEMGRRGLGARRGRFHLEAIASVRADGTLGPLVFNGETQQLATAHVVTVTGADLAEPASAGHPQRLRLSFVTPTRLQRDGHLVDKPEMSLLVRALLRRVSALLVFHQGEEPPTNVRSLLDRVDRTVRLVAQEIHWLDWERYSNRHRERMKLGGIVGWAEYAGEGIADVVPWLRLAEWVHLGKNAVFGLGKIAVSVEEGEAGSGMPTVGHVDRQTKRGEEPCAPASAKPFPN</sequence>
<dbReference type="EMBL" id="BMOF01000045">
    <property type="protein sequence ID" value="GGK05319.1"/>
    <property type="molecule type" value="Genomic_DNA"/>
</dbReference>
<gene>
    <name evidence="3" type="primary">cas6_1</name>
    <name evidence="3" type="ORF">GCM10007043_19140</name>
</gene>
<dbReference type="Proteomes" id="UP000637720">
    <property type="component" value="Unassembled WGS sequence"/>
</dbReference>
<evidence type="ECO:0000313" key="4">
    <source>
        <dbReference type="Proteomes" id="UP000637720"/>
    </source>
</evidence>
<dbReference type="Gene3D" id="3.30.70.1900">
    <property type="match status" value="1"/>
</dbReference>
<evidence type="ECO:0000256" key="1">
    <source>
        <dbReference type="SAM" id="MobiDB-lite"/>
    </source>
</evidence>
<dbReference type="AlphaFoldDB" id="A0A8J3FFK5"/>
<name>A0A8J3FFK5_9BACI</name>
<feature type="domain" description="CRISPR-associated protein Cas6 C-terminal" evidence="2">
    <location>
        <begin position="201"/>
        <end position="324"/>
    </location>
</feature>